<protein>
    <submittedName>
        <fullName evidence="3">Dabb family protein</fullName>
    </submittedName>
</protein>
<dbReference type="PANTHER" id="PTHR33178:SF10">
    <property type="entry name" value="STRESS-RESPONSE A_B BARREL DOMAIN-CONTAINING PROTEIN"/>
    <property type="match status" value="1"/>
</dbReference>
<keyword evidence="4" id="KW-1185">Reference proteome</keyword>
<evidence type="ECO:0000256" key="1">
    <source>
        <dbReference type="ARBA" id="ARBA00011738"/>
    </source>
</evidence>
<name>A0ABV5ZC43_9GAMM</name>
<feature type="domain" description="Stress-response A/B barrel" evidence="2">
    <location>
        <begin position="2"/>
        <end position="96"/>
    </location>
</feature>
<gene>
    <name evidence="3" type="ORF">ACFFLH_04615</name>
</gene>
<dbReference type="Pfam" id="PF07876">
    <property type="entry name" value="Dabb"/>
    <property type="match status" value="1"/>
</dbReference>
<sequence>MLRHWVLFRFKADVSAEAIHAQEQAFIQLAQELHQVQAMEWGLNTSPEGLDQGFTHAYCLSFSSEAGRDGYLHHPQHQAFVAALKPLLDGVLVVDYWSREGKA</sequence>
<dbReference type="SMART" id="SM00886">
    <property type="entry name" value="Dabb"/>
    <property type="match status" value="1"/>
</dbReference>
<proteinExistence type="predicted"/>
<comment type="caution">
    <text evidence="3">The sequence shown here is derived from an EMBL/GenBank/DDBJ whole genome shotgun (WGS) entry which is preliminary data.</text>
</comment>
<reference evidence="3 4" key="1">
    <citation type="submission" date="2024-09" db="EMBL/GenBank/DDBJ databases">
        <authorList>
            <person name="Sun Q."/>
            <person name="Mori K."/>
        </authorList>
    </citation>
    <scope>NUCLEOTIDE SEQUENCE [LARGE SCALE GENOMIC DNA]</scope>
    <source>
        <strain evidence="3 4">ATCC 51285</strain>
    </source>
</reference>
<dbReference type="Proteomes" id="UP001589628">
    <property type="component" value="Unassembled WGS sequence"/>
</dbReference>
<accession>A0ABV5ZC43</accession>
<organism evidence="3 4">
    <name type="scientific">Balneatrix alpica</name>
    <dbReference type="NCBI Taxonomy" id="75684"/>
    <lineage>
        <taxon>Bacteria</taxon>
        <taxon>Pseudomonadati</taxon>
        <taxon>Pseudomonadota</taxon>
        <taxon>Gammaproteobacteria</taxon>
        <taxon>Oceanospirillales</taxon>
        <taxon>Balneatrichaceae</taxon>
        <taxon>Balneatrix</taxon>
    </lineage>
</organism>
<dbReference type="Gene3D" id="3.30.70.100">
    <property type="match status" value="1"/>
</dbReference>
<evidence type="ECO:0000313" key="4">
    <source>
        <dbReference type="Proteomes" id="UP001589628"/>
    </source>
</evidence>
<dbReference type="InterPro" id="IPR044662">
    <property type="entry name" value="HS1/DABB1-like"/>
</dbReference>
<dbReference type="EMBL" id="JBHLZN010000001">
    <property type="protein sequence ID" value="MFB9885689.1"/>
    <property type="molecule type" value="Genomic_DNA"/>
</dbReference>
<dbReference type="PANTHER" id="PTHR33178">
    <property type="match status" value="1"/>
</dbReference>
<dbReference type="InterPro" id="IPR011008">
    <property type="entry name" value="Dimeric_a/b-barrel"/>
</dbReference>
<dbReference type="PROSITE" id="PS51502">
    <property type="entry name" value="S_R_A_B_BARREL"/>
    <property type="match status" value="1"/>
</dbReference>
<evidence type="ECO:0000259" key="2">
    <source>
        <dbReference type="PROSITE" id="PS51502"/>
    </source>
</evidence>
<evidence type="ECO:0000313" key="3">
    <source>
        <dbReference type="EMBL" id="MFB9885689.1"/>
    </source>
</evidence>
<dbReference type="InterPro" id="IPR013097">
    <property type="entry name" value="Dabb"/>
</dbReference>
<comment type="subunit">
    <text evidence="1">Homodimer.</text>
</comment>
<dbReference type="RefSeq" id="WP_051527819.1">
    <property type="nucleotide sequence ID" value="NZ_JAUESS010000005.1"/>
</dbReference>
<dbReference type="SUPFAM" id="SSF54909">
    <property type="entry name" value="Dimeric alpha+beta barrel"/>
    <property type="match status" value="1"/>
</dbReference>